<dbReference type="CDD" id="cd03443">
    <property type="entry name" value="PaaI_thioesterase"/>
    <property type="match status" value="1"/>
</dbReference>
<dbReference type="SUPFAM" id="SSF54637">
    <property type="entry name" value="Thioesterase/thiol ester dehydrase-isomerase"/>
    <property type="match status" value="1"/>
</dbReference>
<organism evidence="2 3">
    <name type="scientific">Sinomonas flava</name>
    <dbReference type="NCBI Taxonomy" id="496857"/>
    <lineage>
        <taxon>Bacteria</taxon>
        <taxon>Bacillati</taxon>
        <taxon>Actinomycetota</taxon>
        <taxon>Actinomycetes</taxon>
        <taxon>Micrococcales</taxon>
        <taxon>Micrococcaceae</taxon>
        <taxon>Sinomonas</taxon>
    </lineage>
</organism>
<reference evidence="2 3" key="1">
    <citation type="journal article" date="2019" name="Int. J. Syst. Evol. Microbiol.">
        <title>The Global Catalogue of Microorganisms (GCM) 10K type strain sequencing project: providing services to taxonomists for standard genome sequencing and annotation.</title>
        <authorList>
            <consortium name="The Broad Institute Genomics Platform"/>
            <consortium name="The Broad Institute Genome Sequencing Center for Infectious Disease"/>
            <person name="Wu L."/>
            <person name="Ma J."/>
        </authorList>
    </citation>
    <scope>NUCLEOTIDE SEQUENCE [LARGE SCALE GENOMIC DNA]</scope>
    <source>
        <strain evidence="2 3">JCM 16034</strain>
    </source>
</reference>
<dbReference type="Gene3D" id="3.10.129.10">
    <property type="entry name" value="Hotdog Thioesterase"/>
    <property type="match status" value="1"/>
</dbReference>
<dbReference type="RefSeq" id="WP_344299149.1">
    <property type="nucleotide sequence ID" value="NZ_BAAAQW010000004.1"/>
</dbReference>
<sequence>MPLPVSLEEFVLGWDTFRAALAAGAGEITATLGLEPHACDGAMVATRMPLAGRLCGPGGHFSSTALFGAADLTGSYLAGQAMGPGRLPLVTQSSMSFLDSSGLGPAVATARLQRAGGSVVVARVDVTDGDGRLLTTSTFTYVPAPAEG</sequence>
<keyword evidence="3" id="KW-1185">Reference proteome</keyword>
<dbReference type="InterPro" id="IPR029069">
    <property type="entry name" value="HotDog_dom_sf"/>
</dbReference>
<comment type="caution">
    <text evidence="2">The sequence shown here is derived from an EMBL/GenBank/DDBJ whole genome shotgun (WGS) entry which is preliminary data.</text>
</comment>
<name>A0ABN3BR30_9MICC</name>
<dbReference type="Proteomes" id="UP001500432">
    <property type="component" value="Unassembled WGS sequence"/>
</dbReference>
<evidence type="ECO:0000259" key="1">
    <source>
        <dbReference type="Pfam" id="PF03061"/>
    </source>
</evidence>
<evidence type="ECO:0000313" key="2">
    <source>
        <dbReference type="EMBL" id="GAA2199399.1"/>
    </source>
</evidence>
<feature type="domain" description="Thioesterase" evidence="1">
    <location>
        <begin position="59"/>
        <end position="134"/>
    </location>
</feature>
<dbReference type="InterPro" id="IPR006683">
    <property type="entry name" value="Thioestr_dom"/>
</dbReference>
<dbReference type="Pfam" id="PF03061">
    <property type="entry name" value="4HBT"/>
    <property type="match status" value="1"/>
</dbReference>
<proteinExistence type="predicted"/>
<gene>
    <name evidence="2" type="ORF">GCM10009849_15680</name>
</gene>
<accession>A0ABN3BR30</accession>
<evidence type="ECO:0000313" key="3">
    <source>
        <dbReference type="Proteomes" id="UP001500432"/>
    </source>
</evidence>
<dbReference type="EMBL" id="BAAAQW010000004">
    <property type="protein sequence ID" value="GAA2199399.1"/>
    <property type="molecule type" value="Genomic_DNA"/>
</dbReference>
<protein>
    <recommendedName>
        <fullName evidence="1">Thioesterase domain-containing protein</fullName>
    </recommendedName>
</protein>